<reference evidence="2 3" key="1">
    <citation type="submission" date="2020-02" db="EMBL/GenBank/DDBJ databases">
        <authorList>
            <person name="Ma Q."/>
            <person name="Huang Y."/>
            <person name="Song X."/>
            <person name="Pei D."/>
        </authorList>
    </citation>
    <scope>NUCLEOTIDE SEQUENCE [LARGE SCALE GENOMIC DNA]</scope>
    <source>
        <strain evidence="2">Sxm20200214</strain>
        <tissue evidence="2">Leaf</tissue>
    </source>
</reference>
<feature type="region of interest" description="Disordered" evidence="1">
    <location>
        <begin position="339"/>
        <end position="362"/>
    </location>
</feature>
<keyword evidence="3" id="KW-1185">Reference proteome</keyword>
<feature type="compositionally biased region" description="Basic and acidic residues" evidence="1">
    <location>
        <begin position="339"/>
        <end position="351"/>
    </location>
</feature>
<feature type="compositionally biased region" description="Acidic residues" evidence="1">
    <location>
        <begin position="352"/>
        <end position="362"/>
    </location>
</feature>
<protein>
    <submittedName>
        <fullName evidence="2">Uncharacterized protein</fullName>
    </submittedName>
</protein>
<gene>
    <name evidence="2" type="ORF">Bca52824_001914</name>
</gene>
<organism evidence="2 3">
    <name type="scientific">Brassica carinata</name>
    <name type="common">Ethiopian mustard</name>
    <name type="synonym">Abyssinian cabbage</name>
    <dbReference type="NCBI Taxonomy" id="52824"/>
    <lineage>
        <taxon>Eukaryota</taxon>
        <taxon>Viridiplantae</taxon>
        <taxon>Streptophyta</taxon>
        <taxon>Embryophyta</taxon>
        <taxon>Tracheophyta</taxon>
        <taxon>Spermatophyta</taxon>
        <taxon>Magnoliopsida</taxon>
        <taxon>eudicotyledons</taxon>
        <taxon>Gunneridae</taxon>
        <taxon>Pentapetalae</taxon>
        <taxon>rosids</taxon>
        <taxon>malvids</taxon>
        <taxon>Brassicales</taxon>
        <taxon>Brassicaceae</taxon>
        <taxon>Brassiceae</taxon>
        <taxon>Brassica</taxon>
    </lineage>
</organism>
<dbReference type="AlphaFoldDB" id="A0A8X7WH57"/>
<dbReference type="Proteomes" id="UP000886595">
    <property type="component" value="Unassembled WGS sequence"/>
</dbReference>
<evidence type="ECO:0000256" key="1">
    <source>
        <dbReference type="SAM" id="MobiDB-lite"/>
    </source>
</evidence>
<evidence type="ECO:0000313" key="2">
    <source>
        <dbReference type="EMBL" id="KAG2330734.1"/>
    </source>
</evidence>
<evidence type="ECO:0000313" key="3">
    <source>
        <dbReference type="Proteomes" id="UP000886595"/>
    </source>
</evidence>
<name>A0A8X7WH57_BRACI</name>
<comment type="caution">
    <text evidence="2">The sequence shown here is derived from an EMBL/GenBank/DDBJ whole genome shotgun (WGS) entry which is preliminary data.</text>
</comment>
<accession>A0A8X7WH57</accession>
<dbReference type="EMBL" id="JAAMPC010000001">
    <property type="protein sequence ID" value="KAG2330734.1"/>
    <property type="molecule type" value="Genomic_DNA"/>
</dbReference>
<sequence length="362" mass="40671">MVRLVRVFKGQWSKSQQGVWRFHEDQGVLPRDILLRVNENIESLKELLRSIFNIEPQTPILLTFQLPQWMLEPEGETWPPHNIVTKADVETMLSVHEWNTEPRLCIIYGAEEVATYQFRCRAPFTIGRFTFLGEGVTEEQHLAIINGNIRRGKMVMLYRFSMEAEKAKNSVDLNVADKVDNGDHIVPNVGYHNGTTNIRSTAFPMNPPTAYGYPSFPTGGVASNPVPYPTYDPRYYTNSWPNMEVGQGYWESLMSSRYALELERIYGVRGSEYVGYLPTDLALVNPPSPVCHLNRNNFHIEVSSTGSSAERKTVVGMGGEVTKPSISGFGQTNAVVIEKGESSKHGVHEADDGNEPETETEG</sequence>
<proteinExistence type="predicted"/>